<dbReference type="InterPro" id="IPR036047">
    <property type="entry name" value="F-box-like_dom_sf"/>
</dbReference>
<name>A0AAN6DW08_9EURO</name>
<protein>
    <recommendedName>
        <fullName evidence="4">F-box domain-containing protein</fullName>
    </recommendedName>
</protein>
<keyword evidence="3" id="KW-1185">Reference proteome</keyword>
<evidence type="ECO:0000313" key="2">
    <source>
        <dbReference type="EMBL" id="KAI1613153.1"/>
    </source>
</evidence>
<dbReference type="SUPFAM" id="SSF81383">
    <property type="entry name" value="F-box domain"/>
    <property type="match status" value="1"/>
</dbReference>
<feature type="compositionally biased region" description="Low complexity" evidence="1">
    <location>
        <begin position="667"/>
        <end position="685"/>
    </location>
</feature>
<feature type="region of interest" description="Disordered" evidence="1">
    <location>
        <begin position="663"/>
        <end position="717"/>
    </location>
</feature>
<dbReference type="EMBL" id="MU404354">
    <property type="protein sequence ID" value="KAI1613153.1"/>
    <property type="molecule type" value="Genomic_DNA"/>
</dbReference>
<organism evidence="2 3">
    <name type="scientific">Exophiala viscosa</name>
    <dbReference type="NCBI Taxonomy" id="2486360"/>
    <lineage>
        <taxon>Eukaryota</taxon>
        <taxon>Fungi</taxon>
        <taxon>Dikarya</taxon>
        <taxon>Ascomycota</taxon>
        <taxon>Pezizomycotina</taxon>
        <taxon>Eurotiomycetes</taxon>
        <taxon>Chaetothyriomycetidae</taxon>
        <taxon>Chaetothyriales</taxon>
        <taxon>Herpotrichiellaceae</taxon>
        <taxon>Exophiala</taxon>
    </lineage>
</organism>
<reference evidence="2" key="1">
    <citation type="journal article" date="2022" name="bioRxiv">
        <title>Deciphering the potential niche of two novel black yeast fungi from a biological soil crust based on their genomes, phenotypes, and melanin regulation.</title>
        <authorList>
            <consortium name="DOE Joint Genome Institute"/>
            <person name="Carr E.C."/>
            <person name="Barton Q."/>
            <person name="Grambo S."/>
            <person name="Sullivan M."/>
            <person name="Renfro C.M."/>
            <person name="Kuo A."/>
            <person name="Pangilinan J."/>
            <person name="Lipzen A."/>
            <person name="Keymanesh K."/>
            <person name="Savage E."/>
            <person name="Barry K."/>
            <person name="Grigoriev I.V."/>
            <person name="Riekhof W.R."/>
            <person name="Harris S.S."/>
        </authorList>
    </citation>
    <scope>NUCLEOTIDE SEQUENCE</scope>
    <source>
        <strain evidence="2">JF 03-4F</strain>
    </source>
</reference>
<dbReference type="Proteomes" id="UP001203852">
    <property type="component" value="Unassembled WGS sequence"/>
</dbReference>
<feature type="region of interest" description="Disordered" evidence="1">
    <location>
        <begin position="405"/>
        <end position="424"/>
    </location>
</feature>
<evidence type="ECO:0000313" key="3">
    <source>
        <dbReference type="Proteomes" id="UP001203852"/>
    </source>
</evidence>
<sequence>MSSGLHLLPFDIVHYIARQLDVRSYDNLAKTCRSLHRDLQDENTAKRSVQLTTWEFHQASISCSTWARLALSSPSSLPEASLRRTLDRCNDYNHALQTASPYSAAIIAHATSFSYHAGILCYTTNTGLRVLDFNNCGRGRATEKVLSNDVFVEHLVRVAKAQGKAEGLDRDSLRGIKVQGYADDIVTLVGDFGTHGNHLFAVNVSQKFNQPLTTWRSRMVLCVELRSTNRLFVRHNSRYLVVGTHSATGDDGHHEWLLERYDLASGKPVTKEPLQLRNLFGSDIGSTICFGLYGGRFYAVTNQTSIETEEVDWTSYYEVIDIDVSDPHPDCTIWGIWRRQHLEGPINDAWTDLGFQIDHRTGELLIVECRKEWVDGGSRSIRTYYTQSFQRAKKVDLRLARRHPPGDQMARTLDEKSNSRYEEPNTRVGRYVHAEFPLEQNESSGGGEGNVKEYIRAKTKWNGYHFNAQCFVDLVTEEVRVDGEWRPKERIKLRVVSRDGLSPLVPDVEGVCPESIRAVEGAWPNRMLVRPRVKDRDGEEMEDGEEAYSKSRIVYMAGPVTGGERALVFVSFDPMFGFDGMRRVDGSPVCARGVDVKPPALATRVGMNRLPSVNVVGMVRGTKRANEDGRSDGQEMADRTKRVKVKTDCDHAGFDTAMIVGGGQGVSTTALPSPPLTMTSSSPSSVARDEHFPSVSPSQLGRSSDPGGSPNPIMNGRRLTQWREKAMYLSIRKGFWLR</sequence>
<feature type="compositionally biased region" description="Basic and acidic residues" evidence="1">
    <location>
        <begin position="412"/>
        <end position="424"/>
    </location>
</feature>
<proteinExistence type="predicted"/>
<gene>
    <name evidence="2" type="ORF">EDD36DRAFT_488204</name>
</gene>
<comment type="caution">
    <text evidence="2">The sequence shown here is derived from an EMBL/GenBank/DDBJ whole genome shotgun (WGS) entry which is preliminary data.</text>
</comment>
<accession>A0AAN6DW08</accession>
<dbReference type="AlphaFoldDB" id="A0AAN6DW08"/>
<evidence type="ECO:0000256" key="1">
    <source>
        <dbReference type="SAM" id="MobiDB-lite"/>
    </source>
</evidence>
<evidence type="ECO:0008006" key="4">
    <source>
        <dbReference type="Google" id="ProtNLM"/>
    </source>
</evidence>